<dbReference type="PANTHER" id="PTHR35532">
    <property type="entry name" value="SIMILAR TO POLYHYDROXYALKANOATE DEPOLYMERASE"/>
    <property type="match status" value="1"/>
</dbReference>
<gene>
    <name evidence="2" type="ORF">F7D25_04165</name>
</gene>
<proteinExistence type="predicted"/>
<dbReference type="RefSeq" id="WP_153089488.1">
    <property type="nucleotide sequence ID" value="NZ_VZAH01000042.1"/>
</dbReference>
<comment type="caution">
    <text evidence="2">The sequence shown here is derived from an EMBL/GenBank/DDBJ whole genome shotgun (WGS) entry which is preliminary data.</text>
</comment>
<organism evidence="2 3">
    <name type="scientific">Segatella copri</name>
    <dbReference type="NCBI Taxonomy" id="165179"/>
    <lineage>
        <taxon>Bacteria</taxon>
        <taxon>Pseudomonadati</taxon>
        <taxon>Bacteroidota</taxon>
        <taxon>Bacteroidia</taxon>
        <taxon>Bacteroidales</taxon>
        <taxon>Prevotellaceae</taxon>
        <taxon>Segatella</taxon>
    </lineage>
</organism>
<keyword evidence="1" id="KW-0732">Signal</keyword>
<reference evidence="2 3" key="1">
    <citation type="submission" date="2019-09" db="EMBL/GenBank/DDBJ databases">
        <title>Distinct polysaccharide growth profiles of human intestinal Prevotella copri isolates.</title>
        <authorList>
            <person name="Fehlner-Peach H."/>
            <person name="Magnabosco C."/>
            <person name="Raghavan V."/>
            <person name="Scher J.U."/>
            <person name="Tett A."/>
            <person name="Cox L.M."/>
            <person name="Gottsegen C."/>
            <person name="Watters A."/>
            <person name="Wiltshire- Gordon J.D."/>
            <person name="Segata N."/>
            <person name="Bonneau R."/>
            <person name="Littman D.R."/>
        </authorList>
    </citation>
    <scope>NUCLEOTIDE SEQUENCE [LARGE SCALE GENOMIC DNA]</scope>
    <source>
        <strain evidence="3">iAA917</strain>
    </source>
</reference>
<dbReference type="AlphaFoldDB" id="A0A6G1VLU8"/>
<feature type="signal peptide" evidence="1">
    <location>
        <begin position="1"/>
        <end position="21"/>
    </location>
</feature>
<dbReference type="InterPro" id="IPR038765">
    <property type="entry name" value="Papain-like_cys_pep_sf"/>
</dbReference>
<accession>A0A6G1VLU8</accession>
<feature type="chain" id="PRO_5026109555" description="Transglutaminase domain-containing protein" evidence="1">
    <location>
        <begin position="22"/>
        <end position="641"/>
    </location>
</feature>
<dbReference type="Proteomes" id="UP000477980">
    <property type="component" value="Unassembled WGS sequence"/>
</dbReference>
<dbReference type="PROSITE" id="PS51257">
    <property type="entry name" value="PROKAR_LIPOPROTEIN"/>
    <property type="match status" value="1"/>
</dbReference>
<evidence type="ECO:0000313" key="3">
    <source>
        <dbReference type="Proteomes" id="UP000477980"/>
    </source>
</evidence>
<dbReference type="OrthoDB" id="679512at2"/>
<protein>
    <recommendedName>
        <fullName evidence="4">Transglutaminase domain-containing protein</fullName>
    </recommendedName>
</protein>
<sequence>MKQTLLALFLLFLTACSVVDSGEQRLESALEFAGKNRGELEKVLEHYKDDSQKLEAAKFLIRNMPHWYSYEGAPLDSLKNILATAYKNPKVGDMSEIGGSQWRYYPFESLPKVYDAQVIKADYLIDNIDKAFDDWKRYPWNKHLSFEDFCELLLPYRIANEPLTNWRSLYKAYYGSLLDSLYRGSDVVEACRIINEHISQQRIEYYSHFSAPHLEATFLFSTKFGTCRESCDIGLYAMRSCGIPVAIDAFMYANHTSHQWLALRDTTGRYIQFGFDDLVPTRKLPHSDGRKKGKVYRSCFGLQEDQVRKFGDVSEIPLEMRNFFRHDVTDNYFGKNHVEIPLNMQEERVYLGIFSPQGWTPIDVGVCEGKKVRFDNIEPNFIYQPICYDAANGKCIPVGYPFVFYSGNRKCRILKPISGSYVDMVLSRKMPLGKLFAERLWRPIIGSSIEASVDESFVQAKKLYEFRDTLDYSNLKIRVSDRHCFRYLRYNAPKKAPMELADLDIYEDSLCRKPIVLKLLTPVDSTYKPENVTDHDMLTTFYSGQHKSLTYELDTPSSIRCVDFYPRTDGNFVWAGDTYELLYYAGDKGWVSLGKTVATGKTVAFRGPKNALFWLRDLTQGKEEQVFFYENGKQVFSYDIK</sequence>
<evidence type="ECO:0008006" key="4">
    <source>
        <dbReference type="Google" id="ProtNLM"/>
    </source>
</evidence>
<dbReference type="SUPFAM" id="SSF54001">
    <property type="entry name" value="Cysteine proteinases"/>
    <property type="match status" value="1"/>
</dbReference>
<dbReference type="PANTHER" id="PTHR35532:SF5">
    <property type="entry name" value="CARBOHYDRATE-BINDING DOMAIN-CONTAINING PROTEIN"/>
    <property type="match status" value="1"/>
</dbReference>
<evidence type="ECO:0000313" key="2">
    <source>
        <dbReference type="EMBL" id="MQP13621.1"/>
    </source>
</evidence>
<name>A0A6G1VLU8_9BACT</name>
<dbReference type="EMBL" id="VZAH01000042">
    <property type="protein sequence ID" value="MQP13621.1"/>
    <property type="molecule type" value="Genomic_DNA"/>
</dbReference>
<evidence type="ECO:0000256" key="1">
    <source>
        <dbReference type="SAM" id="SignalP"/>
    </source>
</evidence>